<dbReference type="AlphaFoldDB" id="A0A1M6DFM5"/>
<dbReference type="EMBL" id="FQZB01000004">
    <property type="protein sequence ID" value="SHI71982.1"/>
    <property type="molecule type" value="Genomic_DNA"/>
</dbReference>
<dbReference type="InterPro" id="IPR052519">
    <property type="entry name" value="Euk-type_GlcNAc_Kinase"/>
</dbReference>
<evidence type="ECO:0000259" key="1">
    <source>
        <dbReference type="Pfam" id="PF01869"/>
    </source>
</evidence>
<sequence>MYFLGVDGGGTKTRYVLINEEFERLVDIEKGTIHIHQIGVEELKEQIKKSIDEICKKVNIRINELTYIFLAVPGYGESIEDKKIIDKVIEEILIEVPYTVDNDSVAGWAAGTGCKEGINIVSGTGSIAFGKNKLGKSARVGGWGPIIGDDGSAHAIALKVINEYTKQKDGRKPRTQLVEVLEREMKINCYYGIVDLIFNEYKQSRTEIAKFSKIGSLAANEGCTACKEIFKDAAYELFLHIDTLAKELDFEEEFIVSYTGGVFNTGELVLNPLKEFISASKLNCKIQEPELDPWNGAALMAYLLSGRTIPKNYKFR</sequence>
<dbReference type="SUPFAM" id="SSF53067">
    <property type="entry name" value="Actin-like ATPase domain"/>
    <property type="match status" value="2"/>
</dbReference>
<dbReference type="PANTHER" id="PTHR43190:SF3">
    <property type="entry name" value="N-ACETYL-D-GLUCOSAMINE KINASE"/>
    <property type="match status" value="1"/>
</dbReference>
<dbReference type="CDD" id="cd24007">
    <property type="entry name" value="ASKHA_NBD_eukNAGK-like"/>
    <property type="match status" value="1"/>
</dbReference>
<organism evidence="2 3">
    <name type="scientific">Clostridium cavendishii DSM 21758</name>
    <dbReference type="NCBI Taxonomy" id="1121302"/>
    <lineage>
        <taxon>Bacteria</taxon>
        <taxon>Bacillati</taxon>
        <taxon>Bacillota</taxon>
        <taxon>Clostridia</taxon>
        <taxon>Eubacteriales</taxon>
        <taxon>Clostridiaceae</taxon>
        <taxon>Clostridium</taxon>
    </lineage>
</organism>
<dbReference type="Proteomes" id="UP000184310">
    <property type="component" value="Unassembled WGS sequence"/>
</dbReference>
<feature type="domain" description="ATPase BadF/BadG/BcrA/BcrD type" evidence="1">
    <location>
        <begin position="4"/>
        <end position="301"/>
    </location>
</feature>
<reference evidence="2 3" key="1">
    <citation type="submission" date="2016-11" db="EMBL/GenBank/DDBJ databases">
        <authorList>
            <person name="Jaros S."/>
            <person name="Januszkiewicz K."/>
            <person name="Wedrychowicz H."/>
        </authorList>
    </citation>
    <scope>NUCLEOTIDE SEQUENCE [LARGE SCALE GENOMIC DNA]</scope>
    <source>
        <strain evidence="2 3">DSM 21758</strain>
    </source>
</reference>
<evidence type="ECO:0000313" key="3">
    <source>
        <dbReference type="Proteomes" id="UP000184310"/>
    </source>
</evidence>
<dbReference type="OrthoDB" id="9772633at2"/>
<gene>
    <name evidence="2" type="ORF">SAMN02745163_00715</name>
</gene>
<keyword evidence="3" id="KW-1185">Reference proteome</keyword>
<evidence type="ECO:0000313" key="2">
    <source>
        <dbReference type="EMBL" id="SHI71982.1"/>
    </source>
</evidence>
<name>A0A1M6DFM5_9CLOT</name>
<accession>A0A1M6DFM5</accession>
<dbReference type="Gene3D" id="3.30.420.40">
    <property type="match status" value="2"/>
</dbReference>
<dbReference type="InterPro" id="IPR002731">
    <property type="entry name" value="ATPase_BadF"/>
</dbReference>
<dbReference type="InterPro" id="IPR043129">
    <property type="entry name" value="ATPase_NBD"/>
</dbReference>
<dbReference type="RefSeq" id="WP_072985297.1">
    <property type="nucleotide sequence ID" value="NZ_FQZB01000004.1"/>
</dbReference>
<dbReference type="PANTHER" id="PTHR43190">
    <property type="entry name" value="N-ACETYL-D-GLUCOSAMINE KINASE"/>
    <property type="match status" value="1"/>
</dbReference>
<dbReference type="Pfam" id="PF01869">
    <property type="entry name" value="BcrAD_BadFG"/>
    <property type="match status" value="1"/>
</dbReference>
<dbReference type="STRING" id="1121302.SAMN02745163_00715"/>
<proteinExistence type="predicted"/>
<protein>
    <submittedName>
        <fullName evidence="2">BadF-type ATPase</fullName>
    </submittedName>
</protein>